<evidence type="ECO:0000256" key="5">
    <source>
        <dbReference type="ARBA" id="ARBA00013189"/>
    </source>
</evidence>
<proteinExistence type="inferred from homology"/>
<evidence type="ECO:0000256" key="6">
    <source>
        <dbReference type="ARBA" id="ARBA00018569"/>
    </source>
</evidence>
<feature type="domain" description="NAD-dependent epimerase/dehydratase" evidence="11">
    <location>
        <begin position="5"/>
        <end position="254"/>
    </location>
</feature>
<comment type="similarity">
    <text evidence="4 10">Belongs to the NAD(P)-dependent epimerase/dehydratase family.</text>
</comment>
<evidence type="ECO:0000256" key="8">
    <source>
        <dbReference type="ARBA" id="ARBA00023235"/>
    </source>
</evidence>
<dbReference type="RefSeq" id="WP_115937109.1">
    <property type="nucleotide sequence ID" value="NZ_QRDW01000005.1"/>
</dbReference>
<gene>
    <name evidence="12" type="ORF">DFP90_105241</name>
</gene>
<keyword evidence="9 10" id="KW-0119">Carbohydrate metabolism</keyword>
<organism evidence="12 13">
    <name type="scientific">Aestuariispira insulae</name>
    <dbReference type="NCBI Taxonomy" id="1461337"/>
    <lineage>
        <taxon>Bacteria</taxon>
        <taxon>Pseudomonadati</taxon>
        <taxon>Pseudomonadota</taxon>
        <taxon>Alphaproteobacteria</taxon>
        <taxon>Rhodospirillales</taxon>
        <taxon>Kiloniellaceae</taxon>
        <taxon>Aestuariispira</taxon>
    </lineage>
</organism>
<dbReference type="PANTHER" id="PTHR43725">
    <property type="entry name" value="UDP-GLUCOSE 4-EPIMERASE"/>
    <property type="match status" value="1"/>
</dbReference>
<comment type="pathway">
    <text evidence="3 10">Carbohydrate metabolism; galactose metabolism.</text>
</comment>
<sequence>MTRTVLVTGGAGYIGSHVTLSLLEAGYAVVVLDNLSTGRRELVHGDATFYEGSTGDRDLVLKILRDHQIEAVLHFAASTVVPESLADPMGYYANNTVNSRNMMACCAEAGVDRFVFSSTAAVYGEPEELPVTEAASLRPISPYGHSKLMTEQMLTDLSRASSLKHVILRYFNVAGADPEGRTGQSTPNATHLIKVACEAACGKRENLTVFGDDYDTPDGTCIRDYIHVTDLAEAHLAALRYLENNGESTILNCGYNRGFSIREVIQSVEKNTGRDLPVVNGPRRDGDIVSIYAENSKILETLGWKPQHDDLDHIVKTAYAWETRSAD</sequence>
<reference evidence="12 13" key="1">
    <citation type="submission" date="2018-07" db="EMBL/GenBank/DDBJ databases">
        <title>Genomic Encyclopedia of Type Strains, Phase III (KMG-III): the genomes of soil and plant-associated and newly described type strains.</title>
        <authorList>
            <person name="Whitman W."/>
        </authorList>
    </citation>
    <scope>NUCLEOTIDE SEQUENCE [LARGE SCALE GENOMIC DNA]</scope>
    <source>
        <strain evidence="12 13">CECT 8488</strain>
    </source>
</reference>
<keyword evidence="8 10" id="KW-0413">Isomerase</keyword>
<evidence type="ECO:0000313" key="13">
    <source>
        <dbReference type="Proteomes" id="UP000256845"/>
    </source>
</evidence>
<comment type="subunit">
    <text evidence="10">Homodimer.</text>
</comment>
<dbReference type="NCBIfam" id="TIGR01179">
    <property type="entry name" value="galE"/>
    <property type="match status" value="1"/>
</dbReference>
<keyword evidence="13" id="KW-1185">Reference proteome</keyword>
<accession>A0A3D9HK37</accession>
<dbReference type="InterPro" id="IPR005886">
    <property type="entry name" value="UDP_G4E"/>
</dbReference>
<evidence type="ECO:0000256" key="1">
    <source>
        <dbReference type="ARBA" id="ARBA00000083"/>
    </source>
</evidence>
<dbReference type="Pfam" id="PF01370">
    <property type="entry name" value="Epimerase"/>
    <property type="match status" value="1"/>
</dbReference>
<name>A0A3D9HK37_9PROT</name>
<dbReference type="EMBL" id="QRDW01000005">
    <property type="protein sequence ID" value="RED49869.1"/>
    <property type="molecule type" value="Genomic_DNA"/>
</dbReference>
<comment type="cofactor">
    <cofactor evidence="2 10">
        <name>NAD(+)</name>
        <dbReference type="ChEBI" id="CHEBI:57540"/>
    </cofactor>
</comment>
<dbReference type="InterPro" id="IPR001509">
    <property type="entry name" value="Epimerase_deHydtase"/>
</dbReference>
<dbReference type="OrthoDB" id="9801785at2"/>
<dbReference type="AlphaFoldDB" id="A0A3D9HK37"/>
<dbReference type="Proteomes" id="UP000256845">
    <property type="component" value="Unassembled WGS sequence"/>
</dbReference>
<evidence type="ECO:0000256" key="7">
    <source>
        <dbReference type="ARBA" id="ARBA00023027"/>
    </source>
</evidence>
<dbReference type="EC" id="5.1.3.2" evidence="5 10"/>
<dbReference type="InterPro" id="IPR036291">
    <property type="entry name" value="NAD(P)-bd_dom_sf"/>
</dbReference>
<dbReference type="PANTHER" id="PTHR43725:SF53">
    <property type="entry name" value="UDP-ARABINOSE 4-EPIMERASE 1"/>
    <property type="match status" value="1"/>
</dbReference>
<dbReference type="Gene3D" id="3.40.50.720">
    <property type="entry name" value="NAD(P)-binding Rossmann-like Domain"/>
    <property type="match status" value="1"/>
</dbReference>
<dbReference type="Gene3D" id="3.90.25.10">
    <property type="entry name" value="UDP-galactose 4-epimerase, domain 1"/>
    <property type="match status" value="1"/>
</dbReference>
<dbReference type="UniPathway" id="UPA00214"/>
<dbReference type="SUPFAM" id="SSF51735">
    <property type="entry name" value="NAD(P)-binding Rossmann-fold domains"/>
    <property type="match status" value="1"/>
</dbReference>
<comment type="caution">
    <text evidence="12">The sequence shown here is derived from an EMBL/GenBank/DDBJ whole genome shotgun (WGS) entry which is preliminary data.</text>
</comment>
<evidence type="ECO:0000256" key="4">
    <source>
        <dbReference type="ARBA" id="ARBA00007637"/>
    </source>
</evidence>
<dbReference type="GO" id="GO:0003978">
    <property type="term" value="F:UDP-glucose 4-epimerase activity"/>
    <property type="evidence" value="ECO:0007669"/>
    <property type="project" value="UniProtKB-UniRule"/>
</dbReference>
<dbReference type="CDD" id="cd05247">
    <property type="entry name" value="UDP_G4E_1_SDR_e"/>
    <property type="match status" value="1"/>
</dbReference>
<comment type="catalytic activity">
    <reaction evidence="1 10">
        <text>UDP-alpha-D-glucose = UDP-alpha-D-galactose</text>
        <dbReference type="Rhea" id="RHEA:22168"/>
        <dbReference type="ChEBI" id="CHEBI:58885"/>
        <dbReference type="ChEBI" id="CHEBI:66914"/>
        <dbReference type="EC" id="5.1.3.2"/>
    </reaction>
</comment>
<evidence type="ECO:0000256" key="10">
    <source>
        <dbReference type="RuleBase" id="RU366046"/>
    </source>
</evidence>
<evidence type="ECO:0000256" key="9">
    <source>
        <dbReference type="ARBA" id="ARBA00023277"/>
    </source>
</evidence>
<evidence type="ECO:0000256" key="2">
    <source>
        <dbReference type="ARBA" id="ARBA00001911"/>
    </source>
</evidence>
<dbReference type="GO" id="GO:0033499">
    <property type="term" value="P:galactose catabolic process via UDP-galactose, Leloir pathway"/>
    <property type="evidence" value="ECO:0007669"/>
    <property type="project" value="TreeGrafter"/>
</dbReference>
<evidence type="ECO:0000313" key="12">
    <source>
        <dbReference type="EMBL" id="RED49869.1"/>
    </source>
</evidence>
<evidence type="ECO:0000259" key="11">
    <source>
        <dbReference type="Pfam" id="PF01370"/>
    </source>
</evidence>
<evidence type="ECO:0000256" key="3">
    <source>
        <dbReference type="ARBA" id="ARBA00004947"/>
    </source>
</evidence>
<keyword evidence="7 10" id="KW-0520">NAD</keyword>
<protein>
    <recommendedName>
        <fullName evidence="6 10">UDP-glucose 4-epimerase</fullName>
        <ecNumber evidence="5 10">5.1.3.2</ecNumber>
    </recommendedName>
</protein>